<accession>A0A4P7VH73</accession>
<dbReference type="KEGG" id="mgod:E7746_05915"/>
<organism evidence="1 2">
    <name type="scientific">Muribaculum gordoncarteri</name>
    <dbReference type="NCBI Taxonomy" id="2530390"/>
    <lineage>
        <taxon>Bacteria</taxon>
        <taxon>Pseudomonadati</taxon>
        <taxon>Bacteroidota</taxon>
        <taxon>Bacteroidia</taxon>
        <taxon>Bacteroidales</taxon>
        <taxon>Muribaculaceae</taxon>
        <taxon>Muribaculum</taxon>
    </lineage>
</organism>
<dbReference type="RefSeq" id="WP_136410183.1">
    <property type="nucleotide sequence ID" value="NZ_CP039393.1"/>
</dbReference>
<name>A0A4P7VH73_9BACT</name>
<reference evidence="1 2" key="1">
    <citation type="submission" date="2019-02" db="EMBL/GenBank/DDBJ databases">
        <title>Isolation and identification of novel species under the genus Muribaculum.</title>
        <authorList>
            <person name="Miyake S."/>
            <person name="Ding Y."/>
            <person name="Low A."/>
            <person name="Soh M."/>
            <person name="Seedorf H."/>
        </authorList>
    </citation>
    <scope>NUCLEOTIDE SEQUENCE [LARGE SCALE GENOMIC DNA]</scope>
    <source>
        <strain evidence="1 2">TLL-A4</strain>
    </source>
</reference>
<evidence type="ECO:0000313" key="2">
    <source>
        <dbReference type="Proteomes" id="UP000297031"/>
    </source>
</evidence>
<dbReference type="OrthoDB" id="9153320at2"/>
<proteinExistence type="predicted"/>
<protein>
    <recommendedName>
        <fullName evidence="3">Nucleotidyltransferase domain-containing protein</fullName>
    </recommendedName>
</protein>
<dbReference type="AlphaFoldDB" id="A0A4P7VH73"/>
<dbReference type="EMBL" id="CP039393">
    <property type="protein sequence ID" value="QCD35462.1"/>
    <property type="molecule type" value="Genomic_DNA"/>
</dbReference>
<dbReference type="Proteomes" id="UP000297031">
    <property type="component" value="Chromosome"/>
</dbReference>
<keyword evidence="2" id="KW-1185">Reference proteome</keyword>
<sequence length="71" mass="8223">MQSNTPYIFKDRPLIFEKIKEYLSNLLSVELHDMLLIGSSKTGFSLSTDNYGRPFNDKSDLDFTIINETLF</sequence>
<gene>
    <name evidence="1" type="ORF">E7746_05915</name>
</gene>
<evidence type="ECO:0000313" key="1">
    <source>
        <dbReference type="EMBL" id="QCD35462.1"/>
    </source>
</evidence>
<evidence type="ECO:0008006" key="3">
    <source>
        <dbReference type="Google" id="ProtNLM"/>
    </source>
</evidence>